<dbReference type="RefSeq" id="YP_004010130.1">
    <property type="nucleotide sequence ID" value="NC_014662.1"/>
</dbReference>
<dbReference type="Pfam" id="PF24129">
    <property type="entry name" value="DUF7396"/>
    <property type="match status" value="1"/>
</dbReference>
<accession>E5DI04</accession>
<evidence type="ECO:0000256" key="1">
    <source>
        <dbReference type="SAM" id="Phobius"/>
    </source>
</evidence>
<organism evidence="2 3">
    <name type="scientific">Enterobacter phage CC31</name>
    <dbReference type="NCBI Taxonomy" id="709484"/>
    <lineage>
        <taxon>Viruses</taxon>
        <taxon>Duplodnaviria</taxon>
        <taxon>Heunggongvirae</taxon>
        <taxon>Uroviricota</taxon>
        <taxon>Caudoviricetes</taxon>
        <taxon>Pantevenvirales</taxon>
        <taxon>Straboviridae</taxon>
        <taxon>Tevenvirinae</taxon>
        <taxon>Karamvirus</taxon>
        <taxon>Karamvirus cc31</taxon>
    </lineage>
</organism>
<protein>
    <submittedName>
        <fullName evidence="2">Uncharacterized protein</fullName>
    </submittedName>
</protein>
<dbReference type="InterPro" id="IPR055820">
    <property type="entry name" value="DUF7396"/>
</dbReference>
<sequence length="44" mass="4853">MKLTVSIILALIIASAGFVGVCYVIYEIMLFLACVMMDLGNLIW</sequence>
<dbReference type="Proteomes" id="UP000008725">
    <property type="component" value="Segment"/>
</dbReference>
<dbReference type="EMBL" id="GU323318">
    <property type="protein sequence ID" value="ADB81768.1"/>
    <property type="molecule type" value="Genomic_DNA"/>
</dbReference>
<reference evidence="2 3" key="1">
    <citation type="journal article" date="2010" name="Virol. J.">
        <title>Genomes of the T4-related bacteriophages as windows on microbial genome evolution.</title>
        <authorList>
            <person name="Petrov V.M."/>
            <person name="Ratnayaka S."/>
            <person name="Nolan J.M."/>
            <person name="Miller E.S."/>
            <person name="Karam J.D."/>
        </authorList>
    </citation>
    <scope>NUCLEOTIDE SEQUENCE [LARGE SCALE GENOMIC DNA]</scope>
</reference>
<keyword evidence="1" id="KW-1133">Transmembrane helix</keyword>
<evidence type="ECO:0000313" key="3">
    <source>
        <dbReference type="Proteomes" id="UP000008725"/>
    </source>
</evidence>
<name>E5DI04_9CAUD</name>
<feature type="transmembrane region" description="Helical" evidence="1">
    <location>
        <begin position="6"/>
        <end position="26"/>
    </location>
</feature>
<dbReference type="KEGG" id="vg:9926426"/>
<dbReference type="GeneID" id="9926426"/>
<evidence type="ECO:0000313" key="2">
    <source>
        <dbReference type="EMBL" id="ADB81768.1"/>
    </source>
</evidence>
<gene>
    <name evidence="2" type="ORF">CC31p272</name>
</gene>
<keyword evidence="1" id="KW-0812">Transmembrane</keyword>
<proteinExistence type="predicted"/>
<keyword evidence="1" id="KW-0472">Membrane</keyword>
<keyword evidence="3" id="KW-1185">Reference proteome</keyword>